<evidence type="ECO:0000256" key="1">
    <source>
        <dbReference type="SAM" id="MobiDB-lite"/>
    </source>
</evidence>
<reference evidence="2" key="2">
    <citation type="submission" date="2015-06" db="UniProtKB">
        <authorList>
            <consortium name="EnsemblMetazoa"/>
        </authorList>
    </citation>
    <scope>IDENTIFICATION</scope>
</reference>
<sequence>MPIPAIARRPPFIDTFSNKFSHLKSPAITVNNSRGENSSEKELKHGKRVSQTSSPKFLNNAWMLMKLVQFLIEPYCLLTLFTNHINS</sequence>
<name>T1GES5_MEGSC</name>
<dbReference type="AlphaFoldDB" id="T1GES5"/>
<dbReference type="EMBL" id="CAQQ02393050">
    <property type="status" value="NOT_ANNOTATED_CDS"/>
    <property type="molecule type" value="Genomic_DNA"/>
</dbReference>
<protein>
    <submittedName>
        <fullName evidence="2">Uncharacterized protein</fullName>
    </submittedName>
</protein>
<dbReference type="EMBL" id="CAQQ02393049">
    <property type="status" value="NOT_ANNOTATED_CDS"/>
    <property type="molecule type" value="Genomic_DNA"/>
</dbReference>
<accession>T1GES5</accession>
<proteinExistence type="predicted"/>
<dbReference type="EMBL" id="CAQQ02393051">
    <property type="status" value="NOT_ANNOTATED_CDS"/>
    <property type="molecule type" value="Genomic_DNA"/>
</dbReference>
<feature type="region of interest" description="Disordered" evidence="1">
    <location>
        <begin position="29"/>
        <end position="50"/>
    </location>
</feature>
<organism evidence="2 3">
    <name type="scientific">Megaselia scalaris</name>
    <name type="common">Humpbacked fly</name>
    <name type="synonym">Phora scalaris</name>
    <dbReference type="NCBI Taxonomy" id="36166"/>
    <lineage>
        <taxon>Eukaryota</taxon>
        <taxon>Metazoa</taxon>
        <taxon>Ecdysozoa</taxon>
        <taxon>Arthropoda</taxon>
        <taxon>Hexapoda</taxon>
        <taxon>Insecta</taxon>
        <taxon>Pterygota</taxon>
        <taxon>Neoptera</taxon>
        <taxon>Endopterygota</taxon>
        <taxon>Diptera</taxon>
        <taxon>Brachycera</taxon>
        <taxon>Muscomorpha</taxon>
        <taxon>Platypezoidea</taxon>
        <taxon>Phoridae</taxon>
        <taxon>Megaseliini</taxon>
        <taxon>Megaselia</taxon>
    </lineage>
</organism>
<reference evidence="3" key="1">
    <citation type="submission" date="2013-02" db="EMBL/GenBank/DDBJ databases">
        <authorList>
            <person name="Hughes D."/>
        </authorList>
    </citation>
    <scope>NUCLEOTIDE SEQUENCE</scope>
    <source>
        <strain>Durham</strain>
        <strain evidence="3">NC isolate 2 -- Noor lab</strain>
    </source>
</reference>
<evidence type="ECO:0000313" key="2">
    <source>
        <dbReference type="EnsemblMetazoa" id="MESCA001846-PA"/>
    </source>
</evidence>
<dbReference type="HOGENOM" id="CLU_2485903_0_0_1"/>
<dbReference type="Proteomes" id="UP000015102">
    <property type="component" value="Unassembled WGS sequence"/>
</dbReference>
<keyword evidence="3" id="KW-1185">Reference proteome</keyword>
<evidence type="ECO:0000313" key="3">
    <source>
        <dbReference type="Proteomes" id="UP000015102"/>
    </source>
</evidence>
<dbReference type="EnsemblMetazoa" id="MESCA001846-RA">
    <property type="protein sequence ID" value="MESCA001846-PA"/>
    <property type="gene ID" value="MESCA001846"/>
</dbReference>